<feature type="transmembrane region" description="Helical" evidence="1">
    <location>
        <begin position="26"/>
        <end position="45"/>
    </location>
</feature>
<reference evidence="2 3" key="1">
    <citation type="submission" date="2014-11" db="EMBL/GenBank/DDBJ databases">
        <title>Genome of a novel goose pathogen.</title>
        <authorList>
            <person name="Hansen C.M."/>
            <person name="Hueffer K."/>
            <person name="Choi S.C."/>
        </authorList>
    </citation>
    <scope>NUCLEOTIDE SEQUENCE [LARGE SCALE GENOMIC DNA]</scope>
    <source>
        <strain evidence="2 3">KH1503</strain>
    </source>
</reference>
<proteinExistence type="predicted"/>
<accession>A0A0J0YUW2</accession>
<keyword evidence="1" id="KW-0812">Transmembrane</keyword>
<dbReference type="RefSeq" id="WP_047759977.1">
    <property type="nucleotide sequence ID" value="NZ_CP091510.1"/>
</dbReference>
<gene>
    <name evidence="2" type="ORF">PL75_00670</name>
</gene>
<dbReference type="PATRIC" id="fig|1470200.3.peg.159"/>
<dbReference type="Proteomes" id="UP000036027">
    <property type="component" value="Unassembled WGS sequence"/>
</dbReference>
<keyword evidence="3" id="KW-1185">Reference proteome</keyword>
<evidence type="ECO:0000256" key="1">
    <source>
        <dbReference type="SAM" id="Phobius"/>
    </source>
</evidence>
<dbReference type="AlphaFoldDB" id="A0A0J0YUW2"/>
<dbReference type="OrthoDB" id="8604388at2"/>
<evidence type="ECO:0000313" key="3">
    <source>
        <dbReference type="Proteomes" id="UP000036027"/>
    </source>
</evidence>
<keyword evidence="1" id="KW-0472">Membrane</keyword>
<organism evidence="2 3">
    <name type="scientific">Neisseria arctica</name>
    <dbReference type="NCBI Taxonomy" id="1470200"/>
    <lineage>
        <taxon>Bacteria</taxon>
        <taxon>Pseudomonadati</taxon>
        <taxon>Pseudomonadota</taxon>
        <taxon>Betaproteobacteria</taxon>
        <taxon>Neisseriales</taxon>
        <taxon>Neisseriaceae</taxon>
        <taxon>Neisseria</taxon>
    </lineage>
</organism>
<sequence>MADQILCKQMVINKARKPCMKITLKSWLLMMLTWALWLYGIYYLVDKYHILLSRPLVGSWTLQEVLEMVSIVLLLQLNFLFVWSIIVQKRIQNVHGRQKA</sequence>
<dbReference type="STRING" id="1470200.PL75_00670"/>
<evidence type="ECO:0000313" key="2">
    <source>
        <dbReference type="EMBL" id="KLT73884.1"/>
    </source>
</evidence>
<name>A0A0J0YUW2_9NEIS</name>
<feature type="transmembrane region" description="Helical" evidence="1">
    <location>
        <begin position="65"/>
        <end position="87"/>
    </location>
</feature>
<protein>
    <submittedName>
        <fullName evidence="2">Uncharacterized protein</fullName>
    </submittedName>
</protein>
<dbReference type="EMBL" id="JTDO01000001">
    <property type="protein sequence ID" value="KLT73884.1"/>
    <property type="molecule type" value="Genomic_DNA"/>
</dbReference>
<keyword evidence="1" id="KW-1133">Transmembrane helix</keyword>
<comment type="caution">
    <text evidence="2">The sequence shown here is derived from an EMBL/GenBank/DDBJ whole genome shotgun (WGS) entry which is preliminary data.</text>
</comment>